<evidence type="ECO:0000313" key="1">
    <source>
        <dbReference type="EMBL" id="GAH40830.1"/>
    </source>
</evidence>
<sequence length="356" mass="41217">MPNNEVFFIFDRDGFADSQISYERSDTVITYEALDVETTIIAGKPREVLRYLVEWAAKSIGELIFGSMDDFVFNDELTAENLAVNGDLSHLESFEWMYPTLTTTLHHTFQTYSRTTNTIYTDERIDEQLTFTDWEDGTITEIRIYQDLFENSEVDIDYSRLSSFAMSSALEPLEEVTIKDIETEKKLIVKNPFYLPIFNPADLEWDVETWSVDNVPVKFDSLTRIGEDVDETTNFFENLTSIRITNRYSLYEDIYNTGEPINDGEVIFRVEGMFITPPDGKVYYTSDKELFKSGQGKTDGHYFYFDSNEDGFYETVYILAPAVDGDVDEEGHQVYNVISIGFNYDGKHEFVPYEKL</sequence>
<proteinExistence type="predicted"/>
<reference evidence="1" key="1">
    <citation type="journal article" date="2014" name="Front. Microbiol.">
        <title>High frequency of phylogenetically diverse reductive dehalogenase-homologous genes in deep subseafloor sedimentary metagenomes.</title>
        <authorList>
            <person name="Kawai M."/>
            <person name="Futagami T."/>
            <person name="Toyoda A."/>
            <person name="Takaki Y."/>
            <person name="Nishi S."/>
            <person name="Hori S."/>
            <person name="Arai W."/>
            <person name="Tsubouchi T."/>
            <person name="Morono Y."/>
            <person name="Uchiyama I."/>
            <person name="Ito T."/>
            <person name="Fujiyama A."/>
            <person name="Inagaki F."/>
            <person name="Takami H."/>
        </authorList>
    </citation>
    <scope>NUCLEOTIDE SEQUENCE</scope>
    <source>
        <strain evidence="1">Expedition CK06-06</strain>
    </source>
</reference>
<dbReference type="AlphaFoldDB" id="X1G7K9"/>
<comment type="caution">
    <text evidence="1">The sequence shown here is derived from an EMBL/GenBank/DDBJ whole genome shotgun (WGS) entry which is preliminary data.</text>
</comment>
<organism evidence="1">
    <name type="scientific">marine sediment metagenome</name>
    <dbReference type="NCBI Taxonomy" id="412755"/>
    <lineage>
        <taxon>unclassified sequences</taxon>
        <taxon>metagenomes</taxon>
        <taxon>ecological metagenomes</taxon>
    </lineage>
</organism>
<dbReference type="EMBL" id="BARU01008405">
    <property type="protein sequence ID" value="GAH40830.1"/>
    <property type="molecule type" value="Genomic_DNA"/>
</dbReference>
<gene>
    <name evidence="1" type="ORF">S03H2_16455</name>
</gene>
<name>X1G7K9_9ZZZZ</name>
<feature type="non-terminal residue" evidence="1">
    <location>
        <position position="356"/>
    </location>
</feature>
<protein>
    <submittedName>
        <fullName evidence="1">Uncharacterized protein</fullName>
    </submittedName>
</protein>
<accession>X1G7K9</accession>